<dbReference type="Proteomes" id="UP001304895">
    <property type="component" value="Unassembled WGS sequence"/>
</dbReference>
<evidence type="ECO:0000313" key="3">
    <source>
        <dbReference type="Proteomes" id="UP001304895"/>
    </source>
</evidence>
<dbReference type="EMBL" id="MU853411">
    <property type="protein sequence ID" value="KAK4133654.1"/>
    <property type="molecule type" value="Genomic_DNA"/>
</dbReference>
<feature type="region of interest" description="Disordered" evidence="1">
    <location>
        <begin position="1"/>
        <end position="73"/>
    </location>
</feature>
<comment type="caution">
    <text evidence="2">The sequence shown here is derived from an EMBL/GenBank/DDBJ whole genome shotgun (WGS) entry which is preliminary data.</text>
</comment>
<accession>A0AAN6UJ25</accession>
<gene>
    <name evidence="2" type="ORF">BT67DRAFT_442572</name>
</gene>
<reference evidence="2" key="2">
    <citation type="submission" date="2023-05" db="EMBL/GenBank/DDBJ databases">
        <authorList>
            <consortium name="Lawrence Berkeley National Laboratory"/>
            <person name="Steindorff A."/>
            <person name="Hensen N."/>
            <person name="Bonometti L."/>
            <person name="Westerberg I."/>
            <person name="Brannstrom I.O."/>
            <person name="Guillou S."/>
            <person name="Cros-Aarteil S."/>
            <person name="Calhoun S."/>
            <person name="Haridas S."/>
            <person name="Kuo A."/>
            <person name="Mondo S."/>
            <person name="Pangilinan J."/>
            <person name="Riley R."/>
            <person name="Labutti K."/>
            <person name="Andreopoulos B."/>
            <person name="Lipzen A."/>
            <person name="Chen C."/>
            <person name="Yanf M."/>
            <person name="Daum C."/>
            <person name="Ng V."/>
            <person name="Clum A."/>
            <person name="Ohm R."/>
            <person name="Martin F."/>
            <person name="Silar P."/>
            <person name="Natvig D."/>
            <person name="Lalanne C."/>
            <person name="Gautier V."/>
            <person name="Ament-Velasquez S.L."/>
            <person name="Kruys A."/>
            <person name="Hutchinson M.I."/>
            <person name="Powell A.J."/>
            <person name="Barry K."/>
            <person name="Miller A.N."/>
            <person name="Grigoriev I.V."/>
            <person name="Debuchy R."/>
            <person name="Gladieux P."/>
            <person name="Thoren M.H."/>
            <person name="Johannesson H."/>
        </authorList>
    </citation>
    <scope>NUCLEOTIDE SEQUENCE</scope>
    <source>
        <strain evidence="2">CBS 123565</strain>
    </source>
</reference>
<evidence type="ECO:0000256" key="1">
    <source>
        <dbReference type="SAM" id="MobiDB-lite"/>
    </source>
</evidence>
<feature type="compositionally biased region" description="Basic and acidic residues" evidence="1">
    <location>
        <begin position="30"/>
        <end position="45"/>
    </location>
</feature>
<name>A0AAN6UJ25_9PEZI</name>
<reference evidence="2" key="1">
    <citation type="journal article" date="2023" name="Mol. Phylogenet. Evol.">
        <title>Genome-scale phylogeny and comparative genomics of the fungal order Sordariales.</title>
        <authorList>
            <person name="Hensen N."/>
            <person name="Bonometti L."/>
            <person name="Westerberg I."/>
            <person name="Brannstrom I.O."/>
            <person name="Guillou S."/>
            <person name="Cros-Aarteil S."/>
            <person name="Calhoun S."/>
            <person name="Haridas S."/>
            <person name="Kuo A."/>
            <person name="Mondo S."/>
            <person name="Pangilinan J."/>
            <person name="Riley R."/>
            <person name="LaButti K."/>
            <person name="Andreopoulos B."/>
            <person name="Lipzen A."/>
            <person name="Chen C."/>
            <person name="Yan M."/>
            <person name="Daum C."/>
            <person name="Ng V."/>
            <person name="Clum A."/>
            <person name="Steindorff A."/>
            <person name="Ohm R.A."/>
            <person name="Martin F."/>
            <person name="Silar P."/>
            <person name="Natvig D.O."/>
            <person name="Lalanne C."/>
            <person name="Gautier V."/>
            <person name="Ament-Velasquez S.L."/>
            <person name="Kruys A."/>
            <person name="Hutchinson M.I."/>
            <person name="Powell A.J."/>
            <person name="Barry K."/>
            <person name="Miller A.N."/>
            <person name="Grigoriev I.V."/>
            <person name="Debuchy R."/>
            <person name="Gladieux P."/>
            <person name="Hiltunen Thoren M."/>
            <person name="Johannesson H."/>
        </authorList>
    </citation>
    <scope>NUCLEOTIDE SEQUENCE</scope>
    <source>
        <strain evidence="2">CBS 123565</strain>
    </source>
</reference>
<proteinExistence type="predicted"/>
<feature type="compositionally biased region" description="Basic and acidic residues" evidence="1">
    <location>
        <begin position="55"/>
        <end position="73"/>
    </location>
</feature>
<dbReference type="AlphaFoldDB" id="A0AAN6UJ25"/>
<protein>
    <submittedName>
        <fullName evidence="2">Uncharacterized protein</fullName>
    </submittedName>
</protein>
<organism evidence="2 3">
    <name type="scientific">Trichocladium antarcticum</name>
    <dbReference type="NCBI Taxonomy" id="1450529"/>
    <lineage>
        <taxon>Eukaryota</taxon>
        <taxon>Fungi</taxon>
        <taxon>Dikarya</taxon>
        <taxon>Ascomycota</taxon>
        <taxon>Pezizomycotina</taxon>
        <taxon>Sordariomycetes</taxon>
        <taxon>Sordariomycetidae</taxon>
        <taxon>Sordariales</taxon>
        <taxon>Chaetomiaceae</taxon>
        <taxon>Trichocladium</taxon>
    </lineage>
</organism>
<evidence type="ECO:0000313" key="2">
    <source>
        <dbReference type="EMBL" id="KAK4133654.1"/>
    </source>
</evidence>
<keyword evidence="3" id="KW-1185">Reference proteome</keyword>
<feature type="non-terminal residue" evidence="2">
    <location>
        <position position="73"/>
    </location>
</feature>
<sequence length="73" mass="7832">MPEGPERGQSPPPERSSGKQMHDVPGSGKGIDDASNKKDINKEALGHLTSNPRGPMEDEAARKLERLPGHGHL</sequence>